<protein>
    <submittedName>
        <fullName evidence="2">Uncharacterized protein</fullName>
    </submittedName>
</protein>
<evidence type="ECO:0000313" key="3">
    <source>
        <dbReference type="Proteomes" id="UP000481616"/>
    </source>
</evidence>
<reference evidence="2 3" key="1">
    <citation type="journal article" date="2019" name="Nat. Med.">
        <title>A library of human gut bacterial isolates paired with longitudinal multiomics data enables mechanistic microbiome research.</title>
        <authorList>
            <person name="Poyet M."/>
            <person name="Groussin M."/>
            <person name="Gibbons S.M."/>
            <person name="Avila-Pacheco J."/>
            <person name="Jiang X."/>
            <person name="Kearney S.M."/>
            <person name="Perrotta A.R."/>
            <person name="Berdy B."/>
            <person name="Zhao S."/>
            <person name="Lieberman T.D."/>
            <person name="Swanson P.K."/>
            <person name="Smith M."/>
            <person name="Roesemann S."/>
            <person name="Alexander J.E."/>
            <person name="Rich S.A."/>
            <person name="Livny J."/>
            <person name="Vlamakis H."/>
            <person name="Clish C."/>
            <person name="Bullock K."/>
            <person name="Deik A."/>
            <person name="Scott J."/>
            <person name="Pierce K.A."/>
            <person name="Xavier R.J."/>
            <person name="Alm E.J."/>
        </authorList>
    </citation>
    <scope>NUCLEOTIDE SEQUENCE [LARGE SCALE GENOMIC DNA]</scope>
    <source>
        <strain evidence="2 3">BIOML-A1</strain>
    </source>
</reference>
<dbReference type="Proteomes" id="UP000481616">
    <property type="component" value="Unassembled WGS sequence"/>
</dbReference>
<gene>
    <name evidence="2" type="ORF">F2Y58_24540</name>
</gene>
<dbReference type="EMBL" id="VVYY01000080">
    <property type="protein sequence ID" value="KAA5389923.1"/>
    <property type="molecule type" value="Genomic_DNA"/>
</dbReference>
<proteinExistence type="predicted"/>
<comment type="caution">
    <text evidence="2">The sequence shown here is derived from an EMBL/GenBank/DDBJ whole genome shotgun (WGS) entry which is preliminary data.</text>
</comment>
<dbReference type="AlphaFoldDB" id="A0A4Q5HJL2"/>
<organism evidence="2 3">
    <name type="scientific">Phocaeicola dorei</name>
    <dbReference type="NCBI Taxonomy" id="357276"/>
    <lineage>
        <taxon>Bacteria</taxon>
        <taxon>Pseudomonadati</taxon>
        <taxon>Bacteroidota</taxon>
        <taxon>Bacteroidia</taxon>
        <taxon>Bacteroidales</taxon>
        <taxon>Bacteroidaceae</taxon>
        <taxon>Phocaeicola</taxon>
    </lineage>
</organism>
<evidence type="ECO:0000313" key="2">
    <source>
        <dbReference type="EMBL" id="KAA5389923.1"/>
    </source>
</evidence>
<sequence>YKEFLLWANSPESVEKKKQIYISDFVAVFGRFPEGWAQEELESANGTEVAPAPEEFISPETDGAVNMDDPAV</sequence>
<accession>A0A4Q5HJL2</accession>
<evidence type="ECO:0000256" key="1">
    <source>
        <dbReference type="SAM" id="MobiDB-lite"/>
    </source>
</evidence>
<feature type="non-terminal residue" evidence="2">
    <location>
        <position position="1"/>
    </location>
</feature>
<name>A0A4Q5HJL2_9BACT</name>
<feature type="region of interest" description="Disordered" evidence="1">
    <location>
        <begin position="41"/>
        <end position="72"/>
    </location>
</feature>